<feature type="domain" description="VOC" evidence="2">
    <location>
        <begin position="1"/>
        <end position="126"/>
    </location>
</feature>
<accession>A0A096AJU8</accession>
<evidence type="ECO:0000259" key="2">
    <source>
        <dbReference type="PROSITE" id="PS51819"/>
    </source>
</evidence>
<evidence type="ECO:0000256" key="1">
    <source>
        <dbReference type="ARBA" id="ARBA00022723"/>
    </source>
</evidence>
<organism evidence="3 5">
    <name type="scientific">Pseudoglutamicibacter albus DNF00011</name>
    <dbReference type="NCBI Taxonomy" id="1401063"/>
    <lineage>
        <taxon>Bacteria</taxon>
        <taxon>Bacillati</taxon>
        <taxon>Actinomycetota</taxon>
        <taxon>Actinomycetes</taxon>
        <taxon>Micrococcales</taxon>
        <taxon>Micrococcaceae</taxon>
        <taxon>Pseudoglutamicibacter</taxon>
    </lineage>
</organism>
<evidence type="ECO:0000313" key="4">
    <source>
        <dbReference type="EMBL" id="KGF21557.1"/>
    </source>
</evidence>
<comment type="caution">
    <text evidence="3">The sequence shown here is derived from an EMBL/GenBank/DDBJ whole genome shotgun (WGS) entry which is preliminary data.</text>
</comment>
<dbReference type="Gene3D" id="3.10.180.10">
    <property type="entry name" value="2,3-Dihydroxybiphenyl 1,2-Dioxygenase, domain 1"/>
    <property type="match status" value="1"/>
</dbReference>
<dbReference type="InterPro" id="IPR029068">
    <property type="entry name" value="Glyas_Bleomycin-R_OHBP_Dase"/>
</dbReference>
<reference evidence="3 5" key="1">
    <citation type="submission" date="2014-07" db="EMBL/GenBank/DDBJ databases">
        <authorList>
            <person name="McCorrison J."/>
            <person name="Sanka R."/>
            <person name="Torralba M."/>
            <person name="Gillis M."/>
            <person name="Haft D.H."/>
            <person name="Methe B."/>
            <person name="Sutton G."/>
            <person name="Nelson K.E."/>
        </authorList>
    </citation>
    <scope>NUCLEOTIDE SEQUENCE [LARGE SCALE GENOMIC DNA]</scope>
    <source>
        <strain evidence="3 5">DNF00011</strain>
    </source>
</reference>
<dbReference type="SUPFAM" id="SSF54593">
    <property type="entry name" value="Glyoxalase/Bleomycin resistance protein/Dihydroxybiphenyl dioxygenase"/>
    <property type="match status" value="1"/>
</dbReference>
<dbReference type="EMBL" id="JRNH01000004">
    <property type="protein sequence ID" value="KGF21259.1"/>
    <property type="molecule type" value="Genomic_DNA"/>
</dbReference>
<dbReference type="EMBL" id="JRNH01000004">
    <property type="protein sequence ID" value="KGF21557.1"/>
    <property type="molecule type" value="Genomic_DNA"/>
</dbReference>
<gene>
    <name evidence="3" type="ORF">HMPREF2128_00600</name>
    <name evidence="4" type="ORF">HMPREF2128_02640</name>
</gene>
<dbReference type="PANTHER" id="PTHR36113">
    <property type="entry name" value="LYASE, PUTATIVE-RELATED-RELATED"/>
    <property type="match status" value="1"/>
</dbReference>
<dbReference type="AlphaFoldDB" id="A0A096AJU8"/>
<dbReference type="Pfam" id="PF00903">
    <property type="entry name" value="Glyoxalase"/>
    <property type="match status" value="1"/>
</dbReference>
<dbReference type="InterPro" id="IPR037523">
    <property type="entry name" value="VOC_core"/>
</dbReference>
<evidence type="ECO:0000313" key="3">
    <source>
        <dbReference type="EMBL" id="KGF21259.1"/>
    </source>
</evidence>
<dbReference type="PANTHER" id="PTHR36113:SF6">
    <property type="entry name" value="FOSFOMYCIN RESISTANCE PROTEIN FOSX"/>
    <property type="match status" value="1"/>
</dbReference>
<protein>
    <recommendedName>
        <fullName evidence="2">VOC domain-containing protein</fullName>
    </recommendedName>
</protein>
<dbReference type="PROSITE" id="PS51819">
    <property type="entry name" value="VOC"/>
    <property type="match status" value="1"/>
</dbReference>
<dbReference type="RefSeq" id="WP_035754417.1">
    <property type="nucleotide sequence ID" value="NZ_JRNH01000004.1"/>
</dbReference>
<dbReference type="GO" id="GO:0046872">
    <property type="term" value="F:metal ion binding"/>
    <property type="evidence" value="ECO:0007669"/>
    <property type="project" value="UniProtKB-KW"/>
</dbReference>
<keyword evidence="1" id="KW-0479">Metal-binding</keyword>
<dbReference type="InterPro" id="IPR004360">
    <property type="entry name" value="Glyas_Fos-R_dOase_dom"/>
</dbReference>
<sequence>MHHIEIYVSDIARSREFYSWLLEALGFFIYQEWEEGFSYKKDGLYLVFVQAQKKYVAHGYNRCNIGLNHLAFSCAATEEIDLLREKLLSKGVTLLYDDRYPHAGGGESYAVYFEDPDRIKLEVALAD</sequence>
<dbReference type="Proteomes" id="UP000053528">
    <property type="component" value="Unassembled WGS sequence"/>
</dbReference>
<evidence type="ECO:0000313" key="5">
    <source>
        <dbReference type="Proteomes" id="UP000053528"/>
    </source>
</evidence>
<name>A0A096AJU8_9MICC</name>
<dbReference type="InterPro" id="IPR051332">
    <property type="entry name" value="Fosfomycin_Res_Enzymes"/>
</dbReference>
<proteinExistence type="predicted"/>